<evidence type="ECO:0000259" key="16">
    <source>
        <dbReference type="PROSITE" id="PS50112"/>
    </source>
</evidence>
<dbReference type="SUPFAM" id="SSF55781">
    <property type="entry name" value="GAF domain-like"/>
    <property type="match status" value="1"/>
</dbReference>
<feature type="domain" description="PAS" evidence="16">
    <location>
        <begin position="379"/>
        <end position="450"/>
    </location>
</feature>
<keyword evidence="4 12" id="KW-0597">Phosphoprotein</keyword>
<dbReference type="SMART" id="SM00448">
    <property type="entry name" value="REC"/>
    <property type="match status" value="1"/>
</dbReference>
<dbReference type="CDD" id="cd17546">
    <property type="entry name" value="REC_hyHK_CKI1_RcsC-like"/>
    <property type="match status" value="1"/>
</dbReference>
<dbReference type="Gene3D" id="3.30.565.10">
    <property type="entry name" value="Histidine kinase-like ATPase, C-terminal domain"/>
    <property type="match status" value="1"/>
</dbReference>
<dbReference type="EC" id="2.7.13.3" evidence="3"/>
<dbReference type="Gene3D" id="3.40.50.2300">
    <property type="match status" value="1"/>
</dbReference>
<dbReference type="AlphaFoldDB" id="A0A090ANB8"/>
<evidence type="ECO:0000313" key="19">
    <source>
        <dbReference type="Proteomes" id="UP000031623"/>
    </source>
</evidence>
<dbReference type="STRING" id="40754.THII_2528"/>
<dbReference type="SMART" id="SM00086">
    <property type="entry name" value="PAC"/>
    <property type="match status" value="3"/>
</dbReference>
<dbReference type="InterPro" id="IPR005467">
    <property type="entry name" value="His_kinase_dom"/>
</dbReference>
<dbReference type="SMART" id="SM00388">
    <property type="entry name" value="HisKA"/>
    <property type="match status" value="1"/>
</dbReference>
<comment type="catalytic activity">
    <reaction evidence="1">
        <text>ATP + protein L-histidine = ADP + protein N-phospho-L-histidine.</text>
        <dbReference type="EC" id="2.7.13.3"/>
    </reaction>
</comment>
<dbReference type="KEGG" id="tig:THII_2528"/>
<dbReference type="Gene3D" id="3.30.450.40">
    <property type="match status" value="1"/>
</dbReference>
<evidence type="ECO:0000256" key="11">
    <source>
        <dbReference type="ARBA" id="ARBA00023306"/>
    </source>
</evidence>
<dbReference type="SMART" id="SM00387">
    <property type="entry name" value="HATPase_c"/>
    <property type="match status" value="1"/>
</dbReference>
<dbReference type="Pfam" id="PF08447">
    <property type="entry name" value="PAS_3"/>
    <property type="match status" value="1"/>
</dbReference>
<dbReference type="PROSITE" id="PS50110">
    <property type="entry name" value="RESPONSE_REGULATORY"/>
    <property type="match status" value="1"/>
</dbReference>
<accession>A0A090ANB8</accession>
<evidence type="ECO:0000256" key="8">
    <source>
        <dbReference type="ARBA" id="ARBA00022840"/>
    </source>
</evidence>
<dbReference type="OrthoDB" id="9806130at2"/>
<dbReference type="InterPro" id="IPR003018">
    <property type="entry name" value="GAF"/>
</dbReference>
<evidence type="ECO:0000256" key="5">
    <source>
        <dbReference type="ARBA" id="ARBA00022679"/>
    </source>
</evidence>
<evidence type="ECO:0000259" key="14">
    <source>
        <dbReference type="PROSITE" id="PS50109"/>
    </source>
</evidence>
<dbReference type="Gene3D" id="2.10.70.100">
    <property type="match status" value="1"/>
</dbReference>
<keyword evidence="11" id="KW-0131">Cell cycle</keyword>
<evidence type="ECO:0000313" key="18">
    <source>
        <dbReference type="EMBL" id="BAP56825.1"/>
    </source>
</evidence>
<evidence type="ECO:0000256" key="13">
    <source>
        <dbReference type="SAM" id="Coils"/>
    </source>
</evidence>
<dbReference type="EMBL" id="AP014633">
    <property type="protein sequence ID" value="BAP56825.1"/>
    <property type="molecule type" value="Genomic_DNA"/>
</dbReference>
<dbReference type="InterPro" id="IPR035965">
    <property type="entry name" value="PAS-like_dom_sf"/>
</dbReference>
<keyword evidence="8" id="KW-0067">ATP-binding</keyword>
<dbReference type="FunFam" id="3.30.565.10:FF:000010">
    <property type="entry name" value="Sensor histidine kinase RcsC"/>
    <property type="match status" value="1"/>
</dbReference>
<dbReference type="SUPFAM" id="SSF47384">
    <property type="entry name" value="Homodimeric domain of signal transducing histidine kinase"/>
    <property type="match status" value="1"/>
</dbReference>
<evidence type="ECO:0000259" key="17">
    <source>
        <dbReference type="PROSITE" id="PS50113"/>
    </source>
</evidence>
<dbReference type="InterPro" id="IPR000700">
    <property type="entry name" value="PAS-assoc_C"/>
</dbReference>
<evidence type="ECO:0000256" key="1">
    <source>
        <dbReference type="ARBA" id="ARBA00000085"/>
    </source>
</evidence>
<reference evidence="18 19" key="1">
    <citation type="journal article" date="2014" name="ISME J.">
        <title>Ecophysiology of Thioploca ingrica as revealed by the complete genome sequence supplemented with proteomic evidence.</title>
        <authorList>
            <person name="Kojima H."/>
            <person name="Ogura Y."/>
            <person name="Yamamoto N."/>
            <person name="Togashi T."/>
            <person name="Mori H."/>
            <person name="Watanabe T."/>
            <person name="Nemoto F."/>
            <person name="Kurokawa K."/>
            <person name="Hayashi T."/>
            <person name="Fukui M."/>
        </authorList>
    </citation>
    <scope>NUCLEOTIDE SEQUENCE [LARGE SCALE GENOMIC DNA]</scope>
</reference>
<dbReference type="InterPro" id="IPR003661">
    <property type="entry name" value="HisK_dim/P_dom"/>
</dbReference>
<evidence type="ECO:0000256" key="12">
    <source>
        <dbReference type="PROSITE-ProRule" id="PRU00169"/>
    </source>
</evidence>
<dbReference type="InterPro" id="IPR004358">
    <property type="entry name" value="Sig_transdc_His_kin-like_C"/>
</dbReference>
<dbReference type="Pfam" id="PF08448">
    <property type="entry name" value="PAS_4"/>
    <property type="match status" value="2"/>
</dbReference>
<dbReference type="Gene3D" id="3.30.450.20">
    <property type="entry name" value="PAS domain"/>
    <property type="match status" value="4"/>
</dbReference>
<keyword evidence="7 18" id="KW-0418">Kinase</keyword>
<keyword evidence="6" id="KW-0547">Nucleotide-binding</keyword>
<evidence type="ECO:0000259" key="15">
    <source>
        <dbReference type="PROSITE" id="PS50110"/>
    </source>
</evidence>
<gene>
    <name evidence="18" type="ORF">THII_2528</name>
</gene>
<feature type="domain" description="PAC" evidence="17">
    <location>
        <begin position="580"/>
        <end position="633"/>
    </location>
</feature>
<dbReference type="SUPFAM" id="SSF55874">
    <property type="entry name" value="ATPase domain of HSP90 chaperone/DNA topoisomerase II/histidine kinase"/>
    <property type="match status" value="1"/>
</dbReference>
<dbReference type="InterPro" id="IPR013655">
    <property type="entry name" value="PAS_fold_3"/>
</dbReference>
<dbReference type="InterPro" id="IPR036890">
    <property type="entry name" value="HATPase_C_sf"/>
</dbReference>
<dbReference type="InterPro" id="IPR003594">
    <property type="entry name" value="HATPase_dom"/>
</dbReference>
<dbReference type="GO" id="GO:0000155">
    <property type="term" value="F:phosphorelay sensor kinase activity"/>
    <property type="evidence" value="ECO:0007669"/>
    <property type="project" value="InterPro"/>
</dbReference>
<dbReference type="Gene3D" id="1.10.287.130">
    <property type="match status" value="1"/>
</dbReference>
<dbReference type="PROSITE" id="PS50112">
    <property type="entry name" value="PAS"/>
    <property type="match status" value="4"/>
</dbReference>
<feature type="domain" description="PAS" evidence="16">
    <location>
        <begin position="634"/>
        <end position="706"/>
    </location>
</feature>
<keyword evidence="9" id="KW-0902">Two-component regulatory system</keyword>
<feature type="domain" description="PAC" evidence="17">
    <location>
        <begin position="326"/>
        <end position="378"/>
    </location>
</feature>
<organism evidence="18 19">
    <name type="scientific">Thioploca ingrica</name>
    <dbReference type="NCBI Taxonomy" id="40754"/>
    <lineage>
        <taxon>Bacteria</taxon>
        <taxon>Pseudomonadati</taxon>
        <taxon>Pseudomonadota</taxon>
        <taxon>Gammaproteobacteria</taxon>
        <taxon>Thiotrichales</taxon>
        <taxon>Thiotrichaceae</taxon>
        <taxon>Thioploca</taxon>
    </lineage>
</organism>
<dbReference type="FunFam" id="1.10.287.130:FF:000038">
    <property type="entry name" value="Sensory transduction histidine kinase"/>
    <property type="match status" value="1"/>
</dbReference>
<proteinExistence type="predicted"/>
<evidence type="ECO:0000256" key="6">
    <source>
        <dbReference type="ARBA" id="ARBA00022741"/>
    </source>
</evidence>
<dbReference type="InterPro" id="IPR013767">
    <property type="entry name" value="PAS_fold"/>
</dbReference>
<dbReference type="Pfam" id="PF13185">
    <property type="entry name" value="GAF_2"/>
    <property type="match status" value="1"/>
</dbReference>
<evidence type="ECO:0000256" key="7">
    <source>
        <dbReference type="ARBA" id="ARBA00022777"/>
    </source>
</evidence>
<dbReference type="CDD" id="cd16922">
    <property type="entry name" value="HATPase_EvgS-ArcB-TorS-like"/>
    <property type="match status" value="1"/>
</dbReference>
<dbReference type="CDD" id="cd00082">
    <property type="entry name" value="HisKA"/>
    <property type="match status" value="1"/>
</dbReference>
<feature type="coiled-coil region" evidence="13">
    <location>
        <begin position="231"/>
        <end position="258"/>
    </location>
</feature>
<dbReference type="InterPro" id="IPR001789">
    <property type="entry name" value="Sig_transdc_resp-reg_receiver"/>
</dbReference>
<dbReference type="InterPro" id="IPR011006">
    <property type="entry name" value="CheY-like_superfamily"/>
</dbReference>
<name>A0A090ANB8_9GAMM</name>
<dbReference type="PROSITE" id="PS50113">
    <property type="entry name" value="PAC"/>
    <property type="match status" value="4"/>
</dbReference>
<dbReference type="Proteomes" id="UP000031623">
    <property type="component" value="Chromosome"/>
</dbReference>
<evidence type="ECO:0000256" key="2">
    <source>
        <dbReference type="ARBA" id="ARBA00004370"/>
    </source>
</evidence>
<feature type="domain" description="PAC" evidence="17">
    <location>
        <begin position="709"/>
        <end position="762"/>
    </location>
</feature>
<feature type="domain" description="PAS" evidence="16">
    <location>
        <begin position="508"/>
        <end position="579"/>
    </location>
</feature>
<keyword evidence="10" id="KW-0472">Membrane</keyword>
<feature type="domain" description="Histidine kinase" evidence="14">
    <location>
        <begin position="780"/>
        <end position="998"/>
    </location>
</feature>
<dbReference type="Pfam" id="PF00072">
    <property type="entry name" value="Response_reg"/>
    <property type="match status" value="1"/>
</dbReference>
<dbReference type="InterPro" id="IPR000014">
    <property type="entry name" value="PAS"/>
</dbReference>
<dbReference type="GO" id="GO:0016020">
    <property type="term" value="C:membrane"/>
    <property type="evidence" value="ECO:0007669"/>
    <property type="project" value="UniProtKB-SubCell"/>
</dbReference>
<dbReference type="SMART" id="SM00091">
    <property type="entry name" value="PAS"/>
    <property type="match status" value="4"/>
</dbReference>
<feature type="modified residue" description="4-aspartylphosphate" evidence="12">
    <location>
        <position position="1073"/>
    </location>
</feature>
<dbReference type="GO" id="GO:0006355">
    <property type="term" value="P:regulation of DNA-templated transcription"/>
    <property type="evidence" value="ECO:0007669"/>
    <property type="project" value="InterPro"/>
</dbReference>
<sequence length="1225" mass="139890">MVAFLLLTSAIILFLVIWLGLLRYQVKIRTQTLQKSESRTRQRNAELEQQLQEWVAELDCKNQLLETIHRFQTQFIREPDPVVMYSNLLQDITILTNSQFGFIGNILYEESGVPFLKIYAFFSDIAWNENTRQFHDANKNTGFIFKKLDNLFGYVVTTGEQIITNDPQHDPRHAGIPPGHPDINSFLGVPIYYNDILVGEIGLANRPAGYDTELLSYIQPVVDACGQVIVARRELEARLQAEQSLAEQEARLREITTTLAEGLYVTDVKGHIIFTNPATQKLLGWTEAELLHQSAHTLFHHSYPDGSPYPPENCPLAVSKAQVEVIRYEDELFWRQNGQPLPVSISAAPILRDSEMTGLVVAFHDTSERKRAENALRKTKDQLQNYLDIAGVIFVILNLDQTVHLINKKGCEILGLPSEEIIGKNWFDHFIPSSDRSQTLASFSMLIAGELQPFEYFENKVLTQAGEERLIAWNNKLLWDETGQIIGTLSSGEDITERRRMEEALRQSEERLRSTFESLDDLLFVLDQAGRFIEYHQPHNRHDLYVPPEQFLGKNYQEILPLTVSRLIEAAWQKIIDTGQGQQIEYALPIHGEQHWYSAGLSQRLDEQGQFAGITVVARDITERNRLEETLRRNEQRLQIALAAAKAGTFYYELQSDCYELDQRSLEILGLNTQHVKETHPAWYQCVFPDDLATIRQIMNQALASGDTFDAQYRVVHPHGEIRHVRTQAFIIRDEQQYQPQAIVGLNFDITEQKQTEEELIHAREKAEAANRAKSSFLANMSHELRTPLNGILGYTQILLRNPTLDEERRQQIYVIQRSGEHLLTLINDVLDLSKIEAGRLELQVQEMFPQAFFNDMVSLFQMRARQKGIEFEYECRPATQGLPEIIQADEKRLRQVVLNLLSNAIKFTERGKVILRTLYHDNMLTVEVQDTGCGIETKDLEIIFEPFRQVGNQQYQEGTGLGLPICRKLIKIMGGELQVTSIPSQGSQFDFSIPLQIISWGKVSNSILELPKNIKGFNGKTRKILIVDDVESNRKILKDLLTPLGFILAEAVDGEQALVQAHRFQPEVIIMDVKMPVRDGLETTRCLREQAQFKNTPIFILSAGVFAEQQAEAIAAGATTFLEKPLQTEALLTALEHYADIHWQLIELAADRLTLETMPMAPPLEVLQTLQRLAQRGDVDGLLQQLKTLQQNSQLTEFCHQALALVQEFKLRALRKFLLQFKSQ</sequence>
<dbReference type="SUPFAM" id="SSF55785">
    <property type="entry name" value="PYP-like sensor domain (PAS domain)"/>
    <property type="match status" value="4"/>
</dbReference>
<dbReference type="GO" id="GO:0005524">
    <property type="term" value="F:ATP binding"/>
    <property type="evidence" value="ECO:0007669"/>
    <property type="project" value="UniProtKB-KW"/>
</dbReference>
<evidence type="ECO:0000256" key="9">
    <source>
        <dbReference type="ARBA" id="ARBA00023012"/>
    </source>
</evidence>
<dbReference type="PANTHER" id="PTHR43047">
    <property type="entry name" value="TWO-COMPONENT HISTIDINE PROTEIN KINASE"/>
    <property type="match status" value="1"/>
</dbReference>
<protein>
    <recommendedName>
        <fullName evidence="3">histidine kinase</fullName>
        <ecNumber evidence="3">2.7.13.3</ecNumber>
    </recommendedName>
</protein>
<dbReference type="InterPro" id="IPR036097">
    <property type="entry name" value="HisK_dim/P_sf"/>
</dbReference>
<evidence type="ECO:0000256" key="3">
    <source>
        <dbReference type="ARBA" id="ARBA00012438"/>
    </source>
</evidence>
<dbReference type="NCBIfam" id="TIGR00229">
    <property type="entry name" value="sensory_box"/>
    <property type="match status" value="4"/>
</dbReference>
<dbReference type="InterPro" id="IPR001610">
    <property type="entry name" value="PAC"/>
</dbReference>
<dbReference type="InterPro" id="IPR013656">
    <property type="entry name" value="PAS_4"/>
</dbReference>
<feature type="domain" description="PAS" evidence="16">
    <location>
        <begin position="248"/>
        <end position="305"/>
    </location>
</feature>
<dbReference type="InterPro" id="IPR029016">
    <property type="entry name" value="GAF-like_dom_sf"/>
</dbReference>
<comment type="subcellular location">
    <subcellularLocation>
        <location evidence="2">Membrane</location>
    </subcellularLocation>
</comment>
<dbReference type="CDD" id="cd00130">
    <property type="entry name" value="PAS"/>
    <property type="match status" value="4"/>
</dbReference>
<keyword evidence="13" id="KW-0175">Coiled coil</keyword>
<feature type="domain" description="PAC" evidence="17">
    <location>
        <begin position="455"/>
        <end position="507"/>
    </location>
</feature>
<dbReference type="SUPFAM" id="SSF52172">
    <property type="entry name" value="CheY-like"/>
    <property type="match status" value="1"/>
</dbReference>
<keyword evidence="19" id="KW-1185">Reference proteome</keyword>
<dbReference type="PROSITE" id="PS50109">
    <property type="entry name" value="HIS_KIN"/>
    <property type="match status" value="1"/>
</dbReference>
<dbReference type="HOGENOM" id="CLU_268217_0_0_6"/>
<feature type="coiled-coil region" evidence="13">
    <location>
        <begin position="37"/>
        <end position="64"/>
    </location>
</feature>
<feature type="domain" description="Response regulatory" evidence="15">
    <location>
        <begin position="1024"/>
        <end position="1140"/>
    </location>
</feature>
<evidence type="ECO:0000256" key="4">
    <source>
        <dbReference type="ARBA" id="ARBA00022553"/>
    </source>
</evidence>
<dbReference type="Pfam" id="PF02518">
    <property type="entry name" value="HATPase_c"/>
    <property type="match status" value="1"/>
</dbReference>
<dbReference type="Pfam" id="PF00512">
    <property type="entry name" value="HisKA"/>
    <property type="match status" value="1"/>
</dbReference>
<dbReference type="SMART" id="SM00065">
    <property type="entry name" value="GAF"/>
    <property type="match status" value="1"/>
</dbReference>
<keyword evidence="5" id="KW-0808">Transferase</keyword>
<evidence type="ECO:0000256" key="10">
    <source>
        <dbReference type="ARBA" id="ARBA00023136"/>
    </source>
</evidence>
<dbReference type="PRINTS" id="PR00344">
    <property type="entry name" value="BCTRLSENSOR"/>
</dbReference>
<dbReference type="Pfam" id="PF00989">
    <property type="entry name" value="PAS"/>
    <property type="match status" value="1"/>
</dbReference>